<dbReference type="InterPro" id="IPR003718">
    <property type="entry name" value="OsmC/Ohr_fam"/>
</dbReference>
<dbReference type="Gene3D" id="3.40.50.1820">
    <property type="entry name" value="alpha/beta hydrolase"/>
    <property type="match status" value="1"/>
</dbReference>
<proteinExistence type="predicted"/>
<sequence>MHFQKLVFRNADGKNLSARLDLPADEKPLTYAIFAHCFTCTKNFNAVVNVNRALSSRGIAVLRFDFTGLGESEGDFSETNFSTNVSDLVAAARFLESHFEAPRLLLGHSLGGAAVLQAAALIPSAMAVATIAAPSDLAHVAELLGGSRAEIKARGEAEVRLAGRDFVIRRQFLEDLEEKRMEQTIRDLRKPLLIMHSPLDSIVSVDNAARIFQAAGHPKSFVSLDTADHLLSNRADSLYAGSVLAAWASRYLEMPETTAALRDLTDNRVVARTGRTGYRTEILANGHRLIADEPIAVGGADTGPTPYDYLVSALGACTGMTLRMYADRKGWPLESITVRLRHRKIHRDDCRDCEDGSRTIDSIEREIEPSGPLDDAQRQKLLEIANKCPVHRTLHSMVEVRSHLKEPPPARNGVE</sequence>
<evidence type="ECO:0000313" key="3">
    <source>
        <dbReference type="Proteomes" id="UP000001784"/>
    </source>
</evidence>
<evidence type="ECO:0000259" key="1">
    <source>
        <dbReference type="Pfam" id="PF12697"/>
    </source>
</evidence>
<dbReference type="InterPro" id="IPR029058">
    <property type="entry name" value="AB_hydrolase_fold"/>
</dbReference>
<dbReference type="InterPro" id="IPR036102">
    <property type="entry name" value="OsmC/Ohrsf"/>
</dbReference>
<dbReference type="EMBL" id="CP000478">
    <property type="protein sequence ID" value="ABK19714.1"/>
    <property type="molecule type" value="Genomic_DNA"/>
</dbReference>
<organism evidence="2 3">
    <name type="scientific">Syntrophobacter fumaroxidans (strain DSM 10017 / MPOB)</name>
    <dbReference type="NCBI Taxonomy" id="335543"/>
    <lineage>
        <taxon>Bacteria</taxon>
        <taxon>Pseudomonadati</taxon>
        <taxon>Thermodesulfobacteriota</taxon>
        <taxon>Syntrophobacteria</taxon>
        <taxon>Syntrophobacterales</taxon>
        <taxon>Syntrophobacteraceae</taxon>
        <taxon>Syntrophobacter</taxon>
    </lineage>
</organism>
<accession>A0LQL2</accession>
<dbReference type="ESTHER" id="synfm-a0lql2">
    <property type="family name" value="Est-OsmC"/>
</dbReference>
<dbReference type="InterPro" id="IPR015946">
    <property type="entry name" value="KH_dom-like_a/b"/>
</dbReference>
<gene>
    <name evidence="2" type="ordered locus">Sfum_4048</name>
</gene>
<dbReference type="InParanoid" id="A0LQL2"/>
<dbReference type="OrthoDB" id="9789573at2"/>
<dbReference type="PANTHER" id="PTHR39624:SF2">
    <property type="entry name" value="OSMC-LIKE PROTEIN"/>
    <property type="match status" value="1"/>
</dbReference>
<keyword evidence="3" id="KW-1185">Reference proteome</keyword>
<protein>
    <submittedName>
        <fullName evidence="2">OsmC family protein</fullName>
    </submittedName>
</protein>
<dbReference type="SUPFAM" id="SSF53474">
    <property type="entry name" value="alpha/beta-Hydrolases"/>
    <property type="match status" value="1"/>
</dbReference>
<dbReference type="PANTHER" id="PTHR39624">
    <property type="entry name" value="PROTEIN INVOLVED IN RIMO-MEDIATED BETA-METHYLTHIOLATION OF RIBOSOMAL PROTEIN S12 YCAO"/>
    <property type="match status" value="1"/>
</dbReference>
<dbReference type="eggNOG" id="COG1073">
    <property type="taxonomic scope" value="Bacteria"/>
</dbReference>
<dbReference type="STRING" id="335543.Sfum_4048"/>
<dbReference type="AlphaFoldDB" id="A0LQL2"/>
<dbReference type="eggNOG" id="COG1765">
    <property type="taxonomic scope" value="Bacteria"/>
</dbReference>
<dbReference type="Pfam" id="PF12697">
    <property type="entry name" value="Abhydrolase_6"/>
    <property type="match status" value="1"/>
</dbReference>
<dbReference type="Proteomes" id="UP000001784">
    <property type="component" value="Chromosome"/>
</dbReference>
<evidence type="ECO:0000313" key="2">
    <source>
        <dbReference type="EMBL" id="ABK19714.1"/>
    </source>
</evidence>
<dbReference type="KEGG" id="sfu:Sfum_4048"/>
<dbReference type="SUPFAM" id="SSF82784">
    <property type="entry name" value="OsmC-like"/>
    <property type="match status" value="1"/>
</dbReference>
<dbReference type="HOGENOM" id="CLU_681299_0_0_7"/>
<dbReference type="RefSeq" id="WP_011700827.1">
    <property type="nucleotide sequence ID" value="NC_008554.1"/>
</dbReference>
<feature type="domain" description="AB hydrolase-1" evidence="1">
    <location>
        <begin position="33"/>
        <end position="229"/>
    </location>
</feature>
<dbReference type="InterPro" id="IPR000073">
    <property type="entry name" value="AB_hydrolase_1"/>
</dbReference>
<reference evidence="2 3" key="1">
    <citation type="submission" date="2006-10" db="EMBL/GenBank/DDBJ databases">
        <title>Complete sequence of Syntrophobacter fumaroxidans MPOB.</title>
        <authorList>
            <consortium name="US DOE Joint Genome Institute"/>
            <person name="Copeland A."/>
            <person name="Lucas S."/>
            <person name="Lapidus A."/>
            <person name="Barry K."/>
            <person name="Detter J.C."/>
            <person name="Glavina del Rio T."/>
            <person name="Hammon N."/>
            <person name="Israni S."/>
            <person name="Pitluck S."/>
            <person name="Goltsman E.G."/>
            <person name="Martinez M."/>
            <person name="Schmutz J."/>
            <person name="Larimer F."/>
            <person name="Land M."/>
            <person name="Hauser L."/>
            <person name="Kyrpides N."/>
            <person name="Kim E."/>
            <person name="Boone D.R."/>
            <person name="Brockman F."/>
            <person name="Culley D."/>
            <person name="Ferry J."/>
            <person name="Gunsalus R."/>
            <person name="McInerney M.J."/>
            <person name="Morrison M."/>
            <person name="Plugge C."/>
            <person name="Rohlin L."/>
            <person name="Scholten J."/>
            <person name="Sieber J."/>
            <person name="Stams A.J.M."/>
            <person name="Worm P."/>
            <person name="Henstra A.M."/>
            <person name="Richardson P."/>
        </authorList>
    </citation>
    <scope>NUCLEOTIDE SEQUENCE [LARGE SCALE GENOMIC DNA]</scope>
    <source>
        <strain evidence="3">DSM 10017 / MPOB</strain>
    </source>
</reference>
<name>A0LQL2_SYNFM</name>
<dbReference type="Pfam" id="PF02566">
    <property type="entry name" value="OsmC"/>
    <property type="match status" value="1"/>
</dbReference>
<dbReference type="Gene3D" id="3.30.300.20">
    <property type="match status" value="1"/>
</dbReference>